<keyword evidence="2" id="KW-1185">Reference proteome</keyword>
<accession>A0ACC2S8L6</accession>
<organism evidence="1 2">
    <name type="scientific">Entomophthora muscae</name>
    <dbReference type="NCBI Taxonomy" id="34485"/>
    <lineage>
        <taxon>Eukaryota</taxon>
        <taxon>Fungi</taxon>
        <taxon>Fungi incertae sedis</taxon>
        <taxon>Zoopagomycota</taxon>
        <taxon>Entomophthoromycotina</taxon>
        <taxon>Entomophthoromycetes</taxon>
        <taxon>Entomophthorales</taxon>
        <taxon>Entomophthoraceae</taxon>
        <taxon>Entomophthora</taxon>
    </lineage>
</organism>
<sequence length="164" mass="18057">MFKDIPAHTQGIYTTSENVVRSLTCNDLEFPTATPPSLGHPTLFPSEDPLVLVSEEGLGTPELTPKRASWLLSGMVLMGLDSYFPRVFAVSSLWAPLQAAMSVLYWMASWWILPPGWEPNLVSLAPSLTGPMVLTALGVTLRSPEAWRSCGLLAWFYNQSSEFP</sequence>
<name>A0ACC2S8L6_9FUNG</name>
<dbReference type="EMBL" id="QTSX02005712">
    <property type="protein sequence ID" value="KAJ9058684.1"/>
    <property type="molecule type" value="Genomic_DNA"/>
</dbReference>
<protein>
    <submittedName>
        <fullName evidence="1">Uncharacterized protein</fullName>
    </submittedName>
</protein>
<comment type="caution">
    <text evidence="1">The sequence shown here is derived from an EMBL/GenBank/DDBJ whole genome shotgun (WGS) entry which is preliminary data.</text>
</comment>
<evidence type="ECO:0000313" key="2">
    <source>
        <dbReference type="Proteomes" id="UP001165960"/>
    </source>
</evidence>
<gene>
    <name evidence="1" type="ORF">DSO57_1010024</name>
</gene>
<evidence type="ECO:0000313" key="1">
    <source>
        <dbReference type="EMBL" id="KAJ9058684.1"/>
    </source>
</evidence>
<proteinExistence type="predicted"/>
<reference evidence="1" key="1">
    <citation type="submission" date="2022-04" db="EMBL/GenBank/DDBJ databases">
        <title>Genome of the entomopathogenic fungus Entomophthora muscae.</title>
        <authorList>
            <person name="Elya C."/>
            <person name="Lovett B.R."/>
            <person name="Lee E."/>
            <person name="Macias A.M."/>
            <person name="Hajek A.E."/>
            <person name="De Bivort B.L."/>
            <person name="Kasson M.T."/>
            <person name="De Fine Licht H.H."/>
            <person name="Stajich J.E."/>
        </authorList>
    </citation>
    <scope>NUCLEOTIDE SEQUENCE</scope>
    <source>
        <strain evidence="1">Berkeley</strain>
    </source>
</reference>
<dbReference type="Proteomes" id="UP001165960">
    <property type="component" value="Unassembled WGS sequence"/>
</dbReference>